<dbReference type="RefSeq" id="WP_221602707.1">
    <property type="nucleotide sequence ID" value="NZ_JAIGNU010000001.1"/>
</dbReference>
<name>A0ABS7JVE8_9SPHN</name>
<dbReference type="EMBL" id="JAIGNU010000001">
    <property type="protein sequence ID" value="MBX7501638.1"/>
    <property type="molecule type" value="Genomic_DNA"/>
</dbReference>
<accession>A0ABS7JVE8</accession>
<organism evidence="1 2">
    <name type="scientific">Qipengyuania mesophila</name>
    <dbReference type="NCBI Taxonomy" id="2867246"/>
    <lineage>
        <taxon>Bacteria</taxon>
        <taxon>Pseudomonadati</taxon>
        <taxon>Pseudomonadota</taxon>
        <taxon>Alphaproteobacteria</taxon>
        <taxon>Sphingomonadales</taxon>
        <taxon>Erythrobacteraceae</taxon>
        <taxon>Qipengyuania</taxon>
    </lineage>
</organism>
<comment type="caution">
    <text evidence="1">The sequence shown here is derived from an EMBL/GenBank/DDBJ whole genome shotgun (WGS) entry which is preliminary data.</text>
</comment>
<keyword evidence="2" id="KW-1185">Reference proteome</keyword>
<evidence type="ECO:0000313" key="2">
    <source>
        <dbReference type="Proteomes" id="UP000782554"/>
    </source>
</evidence>
<evidence type="ECO:0000313" key="1">
    <source>
        <dbReference type="EMBL" id="MBX7501638.1"/>
    </source>
</evidence>
<proteinExistence type="predicted"/>
<protein>
    <submittedName>
        <fullName evidence="1">Uncharacterized protein</fullName>
    </submittedName>
</protein>
<sequence>MSTPTRLDRWLASISRSLELCCHHATGGIPKAMLRRPARQECDCK</sequence>
<dbReference type="Proteomes" id="UP000782554">
    <property type="component" value="Unassembled WGS sequence"/>
</dbReference>
<gene>
    <name evidence="1" type="ORF">K3181_09305</name>
</gene>
<reference evidence="1 2" key="1">
    <citation type="submission" date="2021-08" db="EMBL/GenBank/DDBJ databases">
        <title>Comparative Genomics Analysis of the Genus Qipengyuania Reveals Extensive Genetic Diversity and Metabolic Versatility, Including the Description of Fifteen Novel Species.</title>
        <authorList>
            <person name="Liu Y."/>
        </authorList>
    </citation>
    <scope>NUCLEOTIDE SEQUENCE [LARGE SCALE GENOMIC DNA]</scope>
    <source>
        <strain evidence="1 2">YG27</strain>
    </source>
</reference>